<sequence length="304" mass="33620">MKEYQLSTAEGHLGIGIYLHTCGVGVEFYDLPPYFVRVNNYINLQLVKSCGGAILNSETVITTGSCIFTESKTRVKHDPLDNATVITLNLQVAKIKSTLIHPSYEGIEEPYTASGEHMPGAALIIVKDKLELLHGVGPVKMYSSNITDTLGMYFGLIRKKINCLVFGTFRDHRSQKYKAIILKASMVVGHTCSKTCFASPDGICREGWPPRHAFCGVRPLDCGPAYGGLLVCNDYLFGLVDQVPCHYVPTEYTTILTMIELIRKYDTKAVFGNAKTTSAARRTRKIQSLQAYLIIVSSLIARKL</sequence>
<dbReference type="Proteomes" id="UP000479000">
    <property type="component" value="Unassembled WGS sequence"/>
</dbReference>
<dbReference type="SUPFAM" id="SSF50494">
    <property type="entry name" value="Trypsin-like serine proteases"/>
    <property type="match status" value="1"/>
</dbReference>
<accession>A0A6H5GMN4</accession>
<gene>
    <name evidence="1" type="ORF">NTEN_LOCUS9088</name>
</gene>
<evidence type="ECO:0008006" key="3">
    <source>
        <dbReference type="Google" id="ProtNLM"/>
    </source>
</evidence>
<name>A0A6H5GMN4_9HEMI</name>
<dbReference type="EMBL" id="CADCXU010013528">
    <property type="protein sequence ID" value="CAB0003570.1"/>
    <property type="molecule type" value="Genomic_DNA"/>
</dbReference>
<dbReference type="InterPro" id="IPR009003">
    <property type="entry name" value="Peptidase_S1_PA"/>
</dbReference>
<protein>
    <recommendedName>
        <fullName evidence="3">Peptidase S1 domain-containing protein</fullName>
    </recommendedName>
</protein>
<keyword evidence="2" id="KW-1185">Reference proteome</keyword>
<reference evidence="1 2" key="1">
    <citation type="submission" date="2020-02" db="EMBL/GenBank/DDBJ databases">
        <authorList>
            <person name="Ferguson B K."/>
        </authorList>
    </citation>
    <scope>NUCLEOTIDE SEQUENCE [LARGE SCALE GENOMIC DNA]</scope>
</reference>
<dbReference type="AlphaFoldDB" id="A0A6H5GMN4"/>
<proteinExistence type="predicted"/>
<evidence type="ECO:0000313" key="2">
    <source>
        <dbReference type="Proteomes" id="UP000479000"/>
    </source>
</evidence>
<dbReference type="InterPro" id="IPR043504">
    <property type="entry name" value="Peptidase_S1_PA_chymotrypsin"/>
</dbReference>
<evidence type="ECO:0000313" key="1">
    <source>
        <dbReference type="EMBL" id="CAB0003570.1"/>
    </source>
</evidence>
<organism evidence="1 2">
    <name type="scientific">Nesidiocoris tenuis</name>
    <dbReference type="NCBI Taxonomy" id="355587"/>
    <lineage>
        <taxon>Eukaryota</taxon>
        <taxon>Metazoa</taxon>
        <taxon>Ecdysozoa</taxon>
        <taxon>Arthropoda</taxon>
        <taxon>Hexapoda</taxon>
        <taxon>Insecta</taxon>
        <taxon>Pterygota</taxon>
        <taxon>Neoptera</taxon>
        <taxon>Paraneoptera</taxon>
        <taxon>Hemiptera</taxon>
        <taxon>Heteroptera</taxon>
        <taxon>Panheteroptera</taxon>
        <taxon>Cimicomorpha</taxon>
        <taxon>Miridae</taxon>
        <taxon>Dicyphina</taxon>
        <taxon>Nesidiocoris</taxon>
    </lineage>
</organism>
<dbReference type="Gene3D" id="2.40.10.10">
    <property type="entry name" value="Trypsin-like serine proteases"/>
    <property type="match status" value="1"/>
</dbReference>
<dbReference type="OrthoDB" id="9970815at2759"/>